<evidence type="ECO:0000313" key="11">
    <source>
        <dbReference type="Proteomes" id="UP000247099"/>
    </source>
</evidence>
<dbReference type="Pfam" id="PF01850">
    <property type="entry name" value="PIN"/>
    <property type="match status" value="1"/>
</dbReference>
<evidence type="ECO:0000259" key="9">
    <source>
        <dbReference type="Pfam" id="PF01850"/>
    </source>
</evidence>
<dbReference type="HAMAP" id="MF_00265">
    <property type="entry name" value="VapC_Nob1"/>
    <property type="match status" value="1"/>
</dbReference>
<evidence type="ECO:0000256" key="7">
    <source>
        <dbReference type="ARBA" id="ARBA00038093"/>
    </source>
</evidence>
<dbReference type="OrthoDB" id="9804823at2"/>
<evidence type="ECO:0000256" key="2">
    <source>
        <dbReference type="ARBA" id="ARBA00022649"/>
    </source>
</evidence>
<feature type="binding site" evidence="8">
    <location>
        <position position="4"/>
    </location>
    <ligand>
        <name>Mg(2+)</name>
        <dbReference type="ChEBI" id="CHEBI:18420"/>
    </ligand>
</feature>
<accession>A0A317ZGH2</accession>
<dbReference type="InterPro" id="IPR022907">
    <property type="entry name" value="VapC_family"/>
</dbReference>
<dbReference type="SUPFAM" id="SSF88723">
    <property type="entry name" value="PIN domain-like"/>
    <property type="match status" value="1"/>
</dbReference>
<comment type="cofactor">
    <cofactor evidence="1 8">
        <name>Mg(2+)</name>
        <dbReference type="ChEBI" id="CHEBI:18420"/>
    </cofactor>
</comment>
<organism evidence="10 11">
    <name type="scientific">Coraliomargarita sinensis</name>
    <dbReference type="NCBI Taxonomy" id="2174842"/>
    <lineage>
        <taxon>Bacteria</taxon>
        <taxon>Pseudomonadati</taxon>
        <taxon>Verrucomicrobiota</taxon>
        <taxon>Opitutia</taxon>
        <taxon>Puniceicoccales</taxon>
        <taxon>Coraliomargaritaceae</taxon>
        <taxon>Coraliomargarita</taxon>
    </lineage>
</organism>
<dbReference type="AlphaFoldDB" id="A0A317ZGH2"/>
<evidence type="ECO:0000256" key="3">
    <source>
        <dbReference type="ARBA" id="ARBA00022722"/>
    </source>
</evidence>
<sequence>MILDTCFLIDLQREARKSERGRATDFLQMHADAAFSISVISVTEFLEGFAEPGEGERLLRAYTRINLDSKVAGQAARIRRDLRLEGDLIGDFDILIAATALSESLPLVTRNVSEFSRIKGLELIAY</sequence>
<dbReference type="InterPro" id="IPR029060">
    <property type="entry name" value="PIN-like_dom_sf"/>
</dbReference>
<dbReference type="RefSeq" id="WP_110131745.1">
    <property type="nucleotide sequence ID" value="NZ_QHJQ01000009.1"/>
</dbReference>
<feature type="binding site" evidence="8">
    <location>
        <position position="93"/>
    </location>
    <ligand>
        <name>Mg(2+)</name>
        <dbReference type="ChEBI" id="CHEBI:18420"/>
    </ligand>
</feature>
<keyword evidence="5 8" id="KW-0378">Hydrolase</keyword>
<evidence type="ECO:0000256" key="8">
    <source>
        <dbReference type="HAMAP-Rule" id="MF_00265"/>
    </source>
</evidence>
<feature type="domain" description="PIN" evidence="9">
    <location>
        <begin position="1"/>
        <end position="119"/>
    </location>
</feature>
<dbReference type="GO" id="GO:0090729">
    <property type="term" value="F:toxin activity"/>
    <property type="evidence" value="ECO:0007669"/>
    <property type="project" value="UniProtKB-KW"/>
</dbReference>
<dbReference type="EMBL" id="QHJQ01000009">
    <property type="protein sequence ID" value="PXA03457.1"/>
    <property type="molecule type" value="Genomic_DNA"/>
</dbReference>
<evidence type="ECO:0000256" key="4">
    <source>
        <dbReference type="ARBA" id="ARBA00022723"/>
    </source>
</evidence>
<reference evidence="10 11" key="1">
    <citation type="submission" date="2018-05" db="EMBL/GenBank/DDBJ databases">
        <title>Coraliomargarita sinensis sp. nov., isolated from a marine solar saltern.</title>
        <authorList>
            <person name="Zhou L.Y."/>
        </authorList>
    </citation>
    <scope>NUCLEOTIDE SEQUENCE [LARGE SCALE GENOMIC DNA]</scope>
    <source>
        <strain evidence="10 11">WN38</strain>
    </source>
</reference>
<comment type="similarity">
    <text evidence="7 8">Belongs to the PINc/VapC protein family.</text>
</comment>
<protein>
    <recommendedName>
        <fullName evidence="8">Ribonuclease VapC</fullName>
        <shortName evidence="8">RNase VapC</shortName>
        <ecNumber evidence="8">3.1.-.-</ecNumber>
    </recommendedName>
    <alternativeName>
        <fullName evidence="8">Toxin VapC</fullName>
    </alternativeName>
</protein>
<comment type="function">
    <text evidence="8">Toxic component of a toxin-antitoxin (TA) system. An RNase.</text>
</comment>
<keyword evidence="2 8" id="KW-1277">Toxin-antitoxin system</keyword>
<keyword evidence="3 8" id="KW-0540">Nuclease</keyword>
<dbReference type="GO" id="GO:0004540">
    <property type="term" value="F:RNA nuclease activity"/>
    <property type="evidence" value="ECO:0007669"/>
    <property type="project" value="InterPro"/>
</dbReference>
<keyword evidence="4 8" id="KW-0479">Metal-binding</keyword>
<evidence type="ECO:0000256" key="6">
    <source>
        <dbReference type="ARBA" id="ARBA00022842"/>
    </source>
</evidence>
<keyword evidence="6 8" id="KW-0460">Magnesium</keyword>
<dbReference type="Gene3D" id="3.40.50.1010">
    <property type="entry name" value="5'-nuclease"/>
    <property type="match status" value="1"/>
</dbReference>
<evidence type="ECO:0000256" key="1">
    <source>
        <dbReference type="ARBA" id="ARBA00001946"/>
    </source>
</evidence>
<dbReference type="PANTHER" id="PTHR33653:SF1">
    <property type="entry name" value="RIBONUCLEASE VAPC2"/>
    <property type="match status" value="1"/>
</dbReference>
<dbReference type="Proteomes" id="UP000247099">
    <property type="component" value="Unassembled WGS sequence"/>
</dbReference>
<dbReference type="EC" id="3.1.-.-" evidence="8"/>
<dbReference type="PANTHER" id="PTHR33653">
    <property type="entry name" value="RIBONUCLEASE VAPC2"/>
    <property type="match status" value="1"/>
</dbReference>
<comment type="caution">
    <text evidence="10">The sequence shown here is derived from an EMBL/GenBank/DDBJ whole genome shotgun (WGS) entry which is preliminary data.</text>
</comment>
<name>A0A317ZGH2_9BACT</name>
<proteinExistence type="inferred from homology"/>
<keyword evidence="8" id="KW-0800">Toxin</keyword>
<dbReference type="InterPro" id="IPR050556">
    <property type="entry name" value="Type_II_TA_system_RNase"/>
</dbReference>
<dbReference type="GO" id="GO:0016787">
    <property type="term" value="F:hydrolase activity"/>
    <property type="evidence" value="ECO:0007669"/>
    <property type="project" value="UniProtKB-KW"/>
</dbReference>
<keyword evidence="11" id="KW-1185">Reference proteome</keyword>
<dbReference type="InterPro" id="IPR002716">
    <property type="entry name" value="PIN_dom"/>
</dbReference>
<dbReference type="InParanoid" id="A0A317ZGH2"/>
<gene>
    <name evidence="8" type="primary">vapC</name>
    <name evidence="10" type="ORF">DDZ13_12245</name>
</gene>
<evidence type="ECO:0000256" key="5">
    <source>
        <dbReference type="ARBA" id="ARBA00022801"/>
    </source>
</evidence>
<dbReference type="GO" id="GO:0000287">
    <property type="term" value="F:magnesium ion binding"/>
    <property type="evidence" value="ECO:0007669"/>
    <property type="project" value="UniProtKB-UniRule"/>
</dbReference>
<dbReference type="CDD" id="cd09881">
    <property type="entry name" value="PIN_VapC4-5_FitB-like"/>
    <property type="match status" value="1"/>
</dbReference>
<evidence type="ECO:0000313" key="10">
    <source>
        <dbReference type="EMBL" id="PXA03457.1"/>
    </source>
</evidence>